<evidence type="ECO:0000313" key="8">
    <source>
        <dbReference type="Proteomes" id="UP000005238"/>
    </source>
</evidence>
<feature type="coiled-coil region" evidence="5">
    <location>
        <begin position="942"/>
        <end position="969"/>
    </location>
</feature>
<name>H3GX59_PHYRM</name>
<dbReference type="InterPro" id="IPR013320">
    <property type="entry name" value="ConA-like_dom_sf"/>
</dbReference>
<dbReference type="PANTHER" id="PTHR31361">
    <property type="entry name" value="BETA-GLUCAN SYNTHESIS-ASSOCIATED PROTEIN KRE6-RELATED"/>
    <property type="match status" value="1"/>
</dbReference>
<dbReference type="InterPro" id="IPR005629">
    <property type="entry name" value="Skn1/Kre6/Sbg1"/>
</dbReference>
<keyword evidence="5" id="KW-0175">Coiled coil</keyword>
<evidence type="ECO:0000256" key="1">
    <source>
        <dbReference type="ARBA" id="ARBA00004370"/>
    </source>
</evidence>
<dbReference type="VEuPathDB" id="FungiDB:KRP22_14070"/>
<reference evidence="8" key="1">
    <citation type="journal article" date="2006" name="Science">
        <title>Phytophthora genome sequences uncover evolutionary origins and mechanisms of pathogenesis.</title>
        <authorList>
            <person name="Tyler B.M."/>
            <person name="Tripathy S."/>
            <person name="Zhang X."/>
            <person name="Dehal P."/>
            <person name="Jiang R.H."/>
            <person name="Aerts A."/>
            <person name="Arredondo F.D."/>
            <person name="Baxter L."/>
            <person name="Bensasson D."/>
            <person name="Beynon J.L."/>
            <person name="Chapman J."/>
            <person name="Damasceno C.M."/>
            <person name="Dorrance A.E."/>
            <person name="Dou D."/>
            <person name="Dickerman A.W."/>
            <person name="Dubchak I.L."/>
            <person name="Garbelotto M."/>
            <person name="Gijzen M."/>
            <person name="Gordon S.G."/>
            <person name="Govers F."/>
            <person name="Grunwald N.J."/>
            <person name="Huang W."/>
            <person name="Ivors K.L."/>
            <person name="Jones R.W."/>
            <person name="Kamoun S."/>
            <person name="Krampis K."/>
            <person name="Lamour K.H."/>
            <person name="Lee M.K."/>
            <person name="McDonald W.H."/>
            <person name="Medina M."/>
            <person name="Meijer H.J."/>
            <person name="Nordberg E.K."/>
            <person name="Maclean D.J."/>
            <person name="Ospina-Giraldo M.D."/>
            <person name="Morris P.F."/>
            <person name="Phuntumart V."/>
            <person name="Putnam N.H."/>
            <person name="Rash S."/>
            <person name="Rose J.K."/>
            <person name="Sakihama Y."/>
            <person name="Salamov A.A."/>
            <person name="Savidor A."/>
            <person name="Scheuring C.F."/>
            <person name="Smith B.M."/>
            <person name="Sobral B.W."/>
            <person name="Terry A."/>
            <person name="Torto-Alalibo T.A."/>
            <person name="Win J."/>
            <person name="Xu Z."/>
            <person name="Zhang H."/>
            <person name="Grigoriev I.V."/>
            <person name="Rokhsar D.S."/>
            <person name="Boore J.L."/>
        </authorList>
    </citation>
    <scope>NUCLEOTIDE SEQUENCE [LARGE SCALE GENOMIC DNA]</scope>
    <source>
        <strain evidence="8">Pr102</strain>
    </source>
</reference>
<dbReference type="GO" id="GO:0015926">
    <property type="term" value="F:glucosidase activity"/>
    <property type="evidence" value="ECO:0000318"/>
    <property type="project" value="GO_Central"/>
</dbReference>
<sequence length="1245" mass="136517">MESWNRARHTVAVAATAAGFLSSTSFGSKAYTTKSGILPWVDVDTPANAQTHKSSRGQTWTLTMSDEFNSEDRNFEAGEDHLWTAIEKPDGVNAALEIYSTNMTSTECDGDDCYFYIETDIHETNITVWNDYITPPGFQDVSFYYRGAMVQGWNKFCYQGGLVVVRAQLPGVVGKKSGNPDITGSKNARAETIDYYPTWPGIWMFGNLGRAIFTGSTARVWPFSYNECNETVFDSQNQRISACDPDPGSGMNPHQGRGAPEIDILEGGGTAISSSMQVGPGMTDDFRMLHDNVSSSCMYSYGCTTIGANNPDVPTAYYAELRGHKSWYQGMRYGANNLCAVKSEEVQSFAKINTSVTTGITENACTAELCPASFDVNADLGFMDNGTQHWGVNTNGTCFPRMNSYTGAYLCDAGNDAVKCTQSGGSTSAASSFMYQMDALSSNWGIHMAAYIDWVTYSAEWVTGDSGYIRWEVEGQPLYEITAESITNPPQNAAQTNPRKIMIEEPMYFIFNVALSSTWGSKPPNAGVSGCYGDGKDNKTNAICDAFPMKMKIDYIRVYQDTSTMAYGCDPATHPTKKWIEDHIELYQDDDNMVIDVAGKAFCSSDDDCTIASKNSASVRTGYCTNGRCECASHTWTGPRCTDTTKVKSDDNQYGPPLFVSIAVAGVVILATFGTFLYTTASEKREIERRLKTHALQVERAKQASGRAASEEIEVGPEKTGFQLEDASSLALEQALAFADACDVGSDEERTVADQELDALLADVQPDDLFDPSLNLMAMPEALKSPPLGEFTGLMMGTESDTSLESALAVLTTQCDASTSDGSNSSDDATPSTDSRVKKMKRPRAASPTRTAKDFAAANAELAAKAAAANGSPAEVKKPTKKRIRRQREELLYLRVKVQEMESSLAELKSNEGHGSSTQLACNGKQKAERPSLLSSVWESLANRQYKDRERAEQENRKLKSTLEGQIKLAKCLEKILEDQPESDMMSGPPRSEQSKVLTMAVSSDQKAVHAQLLSELDAGFDAVDASYDIRKYAEIEKDKVDVRVSSSLDNGIALQFVGFKRIPFPQDVTARGMWRFTSYEATKRQAYFYEEHDTSSEQHTVARTFGQKIQSDNGSLDYRCESVLECRRRGDRVVIVTRGLAKPIKFSAAPVNGIRFHENGWIVIEKASAKDGSSKGKWSTISSCMELKPIFDVDASDQDFTVGALTDFVIDSFHRNMHLGEEVVAGIMMEEARKAATQPASSWP</sequence>
<reference evidence="7" key="2">
    <citation type="submission" date="2015-06" db="UniProtKB">
        <authorList>
            <consortium name="EnsemblProtists"/>
        </authorList>
    </citation>
    <scope>IDENTIFICATION</scope>
    <source>
        <strain evidence="7">Pr102</strain>
    </source>
</reference>
<evidence type="ECO:0000313" key="7">
    <source>
        <dbReference type="EnsemblProtists" id="Phyra82155"/>
    </source>
</evidence>
<dbReference type="Gene3D" id="2.60.120.200">
    <property type="match status" value="2"/>
</dbReference>
<dbReference type="PANTHER" id="PTHR31361:SF1">
    <property type="entry name" value="BETA-GLUCAN SYNTHESIS-ASSOCIATED PROTEIN KRE6-RELATED"/>
    <property type="match status" value="1"/>
</dbReference>
<keyword evidence="8" id="KW-1185">Reference proteome</keyword>
<evidence type="ECO:0000256" key="2">
    <source>
        <dbReference type="ARBA" id="ARBA00023136"/>
    </source>
</evidence>
<evidence type="ECO:0000256" key="4">
    <source>
        <dbReference type="ARBA" id="ARBA00023316"/>
    </source>
</evidence>
<dbReference type="STRING" id="164328.H3GX59"/>
<dbReference type="AlphaFoldDB" id="H3GX59"/>
<dbReference type="EMBL" id="DS566065">
    <property type="status" value="NOT_ANNOTATED_CDS"/>
    <property type="molecule type" value="Genomic_DNA"/>
</dbReference>
<protein>
    <recommendedName>
        <fullName evidence="9">GH16 domain-containing protein</fullName>
    </recommendedName>
</protein>
<proteinExistence type="predicted"/>
<dbReference type="SUPFAM" id="SSF49899">
    <property type="entry name" value="Concanavalin A-like lectins/glucanases"/>
    <property type="match status" value="2"/>
</dbReference>
<feature type="region of interest" description="Disordered" evidence="6">
    <location>
        <begin position="907"/>
        <end position="928"/>
    </location>
</feature>
<dbReference type="GO" id="GO:0005886">
    <property type="term" value="C:plasma membrane"/>
    <property type="evidence" value="ECO:0000318"/>
    <property type="project" value="GO_Central"/>
</dbReference>
<evidence type="ECO:0008006" key="9">
    <source>
        <dbReference type="Google" id="ProtNLM"/>
    </source>
</evidence>
<dbReference type="eggNOG" id="ENOG502QR13">
    <property type="taxonomic scope" value="Eukaryota"/>
</dbReference>
<keyword evidence="4" id="KW-0961">Cell wall biogenesis/degradation</keyword>
<evidence type="ECO:0000256" key="6">
    <source>
        <dbReference type="SAM" id="MobiDB-lite"/>
    </source>
</evidence>
<dbReference type="GO" id="GO:0005789">
    <property type="term" value="C:endoplasmic reticulum membrane"/>
    <property type="evidence" value="ECO:0000318"/>
    <property type="project" value="GO_Central"/>
</dbReference>
<keyword evidence="3" id="KW-0325">Glycoprotein</keyword>
<dbReference type="HOGENOM" id="CLU_266322_0_0_1"/>
<dbReference type="VEuPathDB" id="FungiDB:KRP23_11849"/>
<dbReference type="FunFam" id="2.60.120.200:FF:000157">
    <property type="entry name" value="Beta-glucan synthesis-associated protein SKN1"/>
    <property type="match status" value="1"/>
</dbReference>
<dbReference type="VEuPathDB" id="FungiDB:KRP22_8848"/>
<dbReference type="Proteomes" id="UP000005238">
    <property type="component" value="Unassembled WGS sequence"/>
</dbReference>
<dbReference type="InParanoid" id="H3GX59"/>
<dbReference type="GO" id="GO:0071555">
    <property type="term" value="P:cell wall organization"/>
    <property type="evidence" value="ECO:0007669"/>
    <property type="project" value="UniProtKB-KW"/>
</dbReference>
<dbReference type="Pfam" id="PF03935">
    <property type="entry name" value="SKN1_KRE6_Sbg1"/>
    <property type="match status" value="2"/>
</dbReference>
<accession>H3GX59</accession>
<evidence type="ECO:0000256" key="5">
    <source>
        <dbReference type="SAM" id="Coils"/>
    </source>
</evidence>
<comment type="subcellular location">
    <subcellularLocation>
        <location evidence="1">Membrane</location>
    </subcellularLocation>
</comment>
<dbReference type="EnsemblProtists" id="Phyra82155">
    <property type="protein sequence ID" value="Phyra82155"/>
    <property type="gene ID" value="Phyra82155"/>
</dbReference>
<dbReference type="VEuPathDB" id="FungiDB:KRP23_15151"/>
<feature type="compositionally biased region" description="Polar residues" evidence="6">
    <location>
        <begin position="815"/>
        <end position="834"/>
    </location>
</feature>
<keyword evidence="2" id="KW-0472">Membrane</keyword>
<feature type="region of interest" description="Disordered" evidence="6">
    <location>
        <begin position="815"/>
        <end position="852"/>
    </location>
</feature>
<evidence type="ECO:0000256" key="3">
    <source>
        <dbReference type="ARBA" id="ARBA00023180"/>
    </source>
</evidence>
<dbReference type="GO" id="GO:0006078">
    <property type="term" value="P:(1-&gt;6)-beta-D-glucan biosynthetic process"/>
    <property type="evidence" value="ECO:0000318"/>
    <property type="project" value="GO_Central"/>
</dbReference>
<organism evidence="7 8">
    <name type="scientific">Phytophthora ramorum</name>
    <name type="common">Sudden oak death agent</name>
    <dbReference type="NCBI Taxonomy" id="164328"/>
    <lineage>
        <taxon>Eukaryota</taxon>
        <taxon>Sar</taxon>
        <taxon>Stramenopiles</taxon>
        <taxon>Oomycota</taxon>
        <taxon>Peronosporomycetes</taxon>
        <taxon>Peronosporales</taxon>
        <taxon>Peronosporaceae</taxon>
        <taxon>Phytophthora</taxon>
    </lineage>
</organism>